<protein>
    <submittedName>
        <fullName evidence="7">LemA protein</fullName>
    </submittedName>
</protein>
<keyword evidence="5 6" id="KW-0472">Membrane</keyword>
<name>A0A2K8SES9_9MOLU</name>
<dbReference type="OrthoDB" id="384498at2"/>
<gene>
    <name evidence="7" type="primary">lemA</name>
    <name evidence="7" type="ORF">SFLOR_v1c08840</name>
</gene>
<dbReference type="EMBL" id="CP025057">
    <property type="protein sequence ID" value="AUB31932.1"/>
    <property type="molecule type" value="Genomic_DNA"/>
</dbReference>
<evidence type="ECO:0000313" key="8">
    <source>
        <dbReference type="Proteomes" id="UP000231823"/>
    </source>
</evidence>
<dbReference type="PANTHER" id="PTHR34478">
    <property type="entry name" value="PROTEIN LEMA"/>
    <property type="match status" value="1"/>
</dbReference>
<evidence type="ECO:0000256" key="4">
    <source>
        <dbReference type="ARBA" id="ARBA00022989"/>
    </source>
</evidence>
<reference evidence="7 8" key="1">
    <citation type="submission" date="2017-12" db="EMBL/GenBank/DDBJ databases">
        <title>Complete genome sequence of Spiroplasma floricola 23-6 (ATCC 29989).</title>
        <authorList>
            <person name="Tsai Y.-M."/>
            <person name="Wu P.-S."/>
            <person name="Lo W.-S."/>
            <person name="Kuo C.-H."/>
        </authorList>
    </citation>
    <scope>NUCLEOTIDE SEQUENCE [LARGE SCALE GENOMIC DNA]</scope>
    <source>
        <strain evidence="7 8">23-6</strain>
    </source>
</reference>
<evidence type="ECO:0000313" key="7">
    <source>
        <dbReference type="EMBL" id="AUB31932.1"/>
    </source>
</evidence>
<dbReference type="AlphaFoldDB" id="A0A2K8SES9"/>
<keyword evidence="4 6" id="KW-1133">Transmembrane helix</keyword>
<evidence type="ECO:0000256" key="3">
    <source>
        <dbReference type="ARBA" id="ARBA00022692"/>
    </source>
</evidence>
<evidence type="ECO:0000256" key="5">
    <source>
        <dbReference type="ARBA" id="ARBA00023136"/>
    </source>
</evidence>
<dbReference type="Pfam" id="PF04011">
    <property type="entry name" value="LemA"/>
    <property type="match status" value="1"/>
</dbReference>
<evidence type="ECO:0000256" key="2">
    <source>
        <dbReference type="ARBA" id="ARBA00008854"/>
    </source>
</evidence>
<dbReference type="InterPro" id="IPR023353">
    <property type="entry name" value="LemA-like_dom_sf"/>
</dbReference>
<evidence type="ECO:0000256" key="1">
    <source>
        <dbReference type="ARBA" id="ARBA00004167"/>
    </source>
</evidence>
<feature type="transmembrane region" description="Helical" evidence="6">
    <location>
        <begin position="39"/>
        <end position="59"/>
    </location>
</feature>
<dbReference type="GO" id="GO:0016020">
    <property type="term" value="C:membrane"/>
    <property type="evidence" value="ECO:0007669"/>
    <property type="project" value="UniProtKB-SubCell"/>
</dbReference>
<organism evidence="7 8">
    <name type="scientific">Spiroplasma floricola 23-6</name>
    <dbReference type="NCBI Taxonomy" id="1336749"/>
    <lineage>
        <taxon>Bacteria</taxon>
        <taxon>Bacillati</taxon>
        <taxon>Mycoplasmatota</taxon>
        <taxon>Mollicutes</taxon>
        <taxon>Entomoplasmatales</taxon>
        <taxon>Spiroplasmataceae</taxon>
        <taxon>Spiroplasma</taxon>
    </lineage>
</organism>
<comment type="subcellular location">
    <subcellularLocation>
        <location evidence="1">Membrane</location>
        <topology evidence="1">Single-pass membrane protein</topology>
    </subcellularLocation>
</comment>
<keyword evidence="8" id="KW-1185">Reference proteome</keyword>
<dbReference type="InterPro" id="IPR007156">
    <property type="entry name" value="MamQ_LemA"/>
</dbReference>
<proteinExistence type="inferred from homology"/>
<comment type="similarity">
    <text evidence="2">Belongs to the LemA family.</text>
</comment>
<dbReference type="Gene3D" id="1.20.1440.20">
    <property type="entry name" value="LemA-like domain"/>
    <property type="match status" value="1"/>
</dbReference>
<evidence type="ECO:0000256" key="6">
    <source>
        <dbReference type="SAM" id="Phobius"/>
    </source>
</evidence>
<dbReference type="Proteomes" id="UP000231823">
    <property type="component" value="Chromosome"/>
</dbReference>
<accession>A0A2K8SES9</accession>
<dbReference type="KEGG" id="sfz:SFLOR_v1c08840"/>
<dbReference type="PANTHER" id="PTHR34478:SF2">
    <property type="entry name" value="MEMBRANE PROTEIN"/>
    <property type="match status" value="1"/>
</dbReference>
<keyword evidence="3 6" id="KW-0812">Transmembrane</keyword>
<dbReference type="SUPFAM" id="SSF140478">
    <property type="entry name" value="LemA-like"/>
    <property type="match status" value="1"/>
</dbReference>
<dbReference type="RefSeq" id="WP_100916889.1">
    <property type="nucleotide sequence ID" value="NZ_CP025057.1"/>
</dbReference>
<sequence length="221" mass="25222">MANLLDEQSGPFKEEGQDIKVINKQIEIKVGTGSKVFEIFLWLMLILPGLIFTFKKIGARNYFSKLEQRIQASASEVDNYLEQRYQILQNVAGLLEKSINLDKDVMKGVAALRSGNNFDAARSSELSEQLDKAYGIINVAFERYPDLKSQETIIAAMQKNDYTQREISAARSNYNDYVSRWNQDVQVWPTKKIVAAKQGYTTRIPFTASVEVKQKARESFF</sequence>